<evidence type="ECO:0000313" key="4">
    <source>
        <dbReference type="Proteomes" id="UP000199004"/>
    </source>
</evidence>
<evidence type="ECO:0000256" key="1">
    <source>
        <dbReference type="ARBA" id="ARBA00022801"/>
    </source>
</evidence>
<dbReference type="SUPFAM" id="SSF159234">
    <property type="entry name" value="FomD-like"/>
    <property type="match status" value="1"/>
</dbReference>
<dbReference type="PANTHER" id="PTHR39159:SF1">
    <property type="entry name" value="UPF0374 PROTEIN YGAC"/>
    <property type="match status" value="1"/>
</dbReference>
<dbReference type="InterPro" id="IPR007295">
    <property type="entry name" value="DUF402"/>
</dbReference>
<reference evidence="3 4" key="1">
    <citation type="submission" date="2016-10" db="EMBL/GenBank/DDBJ databases">
        <authorList>
            <person name="de Groot N.N."/>
        </authorList>
    </citation>
    <scope>NUCLEOTIDE SEQUENCE [LARGE SCALE GENOMIC DNA]</scope>
    <source>
        <strain evidence="3 4">CGMCC 1.11147</strain>
    </source>
</reference>
<evidence type="ECO:0000259" key="2">
    <source>
        <dbReference type="Pfam" id="PF04167"/>
    </source>
</evidence>
<sequence length="178" mass="19635">MRVTPAPGDVVRVVMTKWGRRPHWEFDGVLLGSDHHGDWIGLSTGSTMSRPGADYVAPVDQVILVPAPGANAERGWVATFHAAHGPVHTYVDMTTPPYWDRFEVHAVDLDLDVIRGTAGRVWVDDEDEFAQHRVELGYPDEIVELAVATAERVHRAVLDEAAPFDGSAGTWLNLLAHR</sequence>
<dbReference type="Pfam" id="PF04167">
    <property type="entry name" value="DUF402"/>
    <property type="match status" value="1"/>
</dbReference>
<dbReference type="EMBL" id="FNIC01000002">
    <property type="protein sequence ID" value="SDN23888.1"/>
    <property type="molecule type" value="Genomic_DNA"/>
</dbReference>
<keyword evidence="4" id="KW-1185">Reference proteome</keyword>
<dbReference type="InterPro" id="IPR035930">
    <property type="entry name" value="FomD-like_sf"/>
</dbReference>
<dbReference type="STRING" id="1005944.SAMN05192576_1819"/>
<dbReference type="Proteomes" id="UP000199004">
    <property type="component" value="Unassembled WGS sequence"/>
</dbReference>
<dbReference type="PANTHER" id="PTHR39159">
    <property type="match status" value="1"/>
</dbReference>
<name>A0A1G9ZRD8_9ACTN</name>
<accession>A0A1G9ZRD8</accession>
<keyword evidence="1" id="KW-0378">Hydrolase</keyword>
<protein>
    <recommendedName>
        <fullName evidence="2">DUF402 domain-containing protein</fullName>
    </recommendedName>
</protein>
<dbReference type="AlphaFoldDB" id="A0A1G9ZRD8"/>
<evidence type="ECO:0000313" key="3">
    <source>
        <dbReference type="EMBL" id="SDN23888.1"/>
    </source>
</evidence>
<feature type="domain" description="DUF402" evidence="2">
    <location>
        <begin position="36"/>
        <end position="157"/>
    </location>
</feature>
<proteinExistence type="predicted"/>
<organism evidence="3 4">
    <name type="scientific">Nocardioides szechwanensis</name>
    <dbReference type="NCBI Taxonomy" id="1005944"/>
    <lineage>
        <taxon>Bacteria</taxon>
        <taxon>Bacillati</taxon>
        <taxon>Actinomycetota</taxon>
        <taxon>Actinomycetes</taxon>
        <taxon>Propionibacteriales</taxon>
        <taxon>Nocardioidaceae</taxon>
        <taxon>Nocardioides</taxon>
    </lineage>
</organism>
<dbReference type="Gene3D" id="2.40.380.10">
    <property type="entry name" value="FomD-like"/>
    <property type="match status" value="1"/>
</dbReference>
<dbReference type="InterPro" id="IPR050212">
    <property type="entry name" value="Ntdp-like"/>
</dbReference>
<gene>
    <name evidence="3" type="ORF">SAMN05192576_1819</name>
</gene>
<dbReference type="GO" id="GO:0016787">
    <property type="term" value="F:hydrolase activity"/>
    <property type="evidence" value="ECO:0007669"/>
    <property type="project" value="UniProtKB-KW"/>
</dbReference>